<dbReference type="EMBL" id="JBBNAG010000003">
    <property type="protein sequence ID" value="KAK9147893.1"/>
    <property type="molecule type" value="Genomic_DNA"/>
</dbReference>
<protein>
    <submittedName>
        <fullName evidence="2">Uncharacterized protein</fullName>
    </submittedName>
</protein>
<accession>A0AAP0PKA3</accession>
<organism evidence="2 3">
    <name type="scientific">Stephania cephalantha</name>
    <dbReference type="NCBI Taxonomy" id="152367"/>
    <lineage>
        <taxon>Eukaryota</taxon>
        <taxon>Viridiplantae</taxon>
        <taxon>Streptophyta</taxon>
        <taxon>Embryophyta</taxon>
        <taxon>Tracheophyta</taxon>
        <taxon>Spermatophyta</taxon>
        <taxon>Magnoliopsida</taxon>
        <taxon>Ranunculales</taxon>
        <taxon>Menispermaceae</taxon>
        <taxon>Menispermoideae</taxon>
        <taxon>Cissampelideae</taxon>
        <taxon>Stephania</taxon>
    </lineage>
</organism>
<evidence type="ECO:0000313" key="2">
    <source>
        <dbReference type="EMBL" id="KAK9147893.1"/>
    </source>
</evidence>
<dbReference type="Proteomes" id="UP001419268">
    <property type="component" value="Unassembled WGS sequence"/>
</dbReference>
<feature type="compositionally biased region" description="Basic and acidic residues" evidence="1">
    <location>
        <begin position="135"/>
        <end position="150"/>
    </location>
</feature>
<evidence type="ECO:0000256" key="1">
    <source>
        <dbReference type="SAM" id="MobiDB-lite"/>
    </source>
</evidence>
<evidence type="ECO:0000313" key="3">
    <source>
        <dbReference type="Proteomes" id="UP001419268"/>
    </source>
</evidence>
<name>A0AAP0PKA3_9MAGN</name>
<reference evidence="2 3" key="1">
    <citation type="submission" date="2024-01" db="EMBL/GenBank/DDBJ databases">
        <title>Genome assemblies of Stephania.</title>
        <authorList>
            <person name="Yang L."/>
        </authorList>
    </citation>
    <scope>NUCLEOTIDE SEQUENCE [LARGE SCALE GENOMIC DNA]</scope>
    <source>
        <strain evidence="2">JXDWG</strain>
        <tissue evidence="2">Leaf</tissue>
    </source>
</reference>
<dbReference type="AlphaFoldDB" id="A0AAP0PKA3"/>
<feature type="region of interest" description="Disordered" evidence="1">
    <location>
        <begin position="128"/>
        <end position="150"/>
    </location>
</feature>
<sequence>MESSADLRAEEGEWMTIACWRGKVNSNRGGGSEEENATKRMFWIEQKQVMVERLRYGDIRIVEYGVWEFSLFVEANMLSWLEDTIAFWRVGEDCAIAICDTDKDHKTLLLEGFVGKLTLLNELRNDRQNPTSQIKDGDKSIDGSKWKDYP</sequence>
<proteinExistence type="predicted"/>
<comment type="caution">
    <text evidence="2">The sequence shown here is derived from an EMBL/GenBank/DDBJ whole genome shotgun (WGS) entry which is preliminary data.</text>
</comment>
<gene>
    <name evidence="2" type="ORF">Scep_006650</name>
</gene>
<keyword evidence="3" id="KW-1185">Reference proteome</keyword>